<dbReference type="AlphaFoldDB" id="A0A914DAS5"/>
<reference evidence="2" key="1">
    <citation type="submission" date="2022-11" db="UniProtKB">
        <authorList>
            <consortium name="WormBaseParasite"/>
        </authorList>
    </citation>
    <scope>IDENTIFICATION</scope>
</reference>
<evidence type="ECO:0000313" key="1">
    <source>
        <dbReference type="Proteomes" id="UP000887540"/>
    </source>
</evidence>
<organism evidence="1 2">
    <name type="scientific">Acrobeloides nanus</name>
    <dbReference type="NCBI Taxonomy" id="290746"/>
    <lineage>
        <taxon>Eukaryota</taxon>
        <taxon>Metazoa</taxon>
        <taxon>Ecdysozoa</taxon>
        <taxon>Nematoda</taxon>
        <taxon>Chromadorea</taxon>
        <taxon>Rhabditida</taxon>
        <taxon>Tylenchina</taxon>
        <taxon>Cephalobomorpha</taxon>
        <taxon>Cephaloboidea</taxon>
        <taxon>Cephalobidae</taxon>
        <taxon>Acrobeloides</taxon>
    </lineage>
</organism>
<protein>
    <submittedName>
        <fullName evidence="2">Transposase</fullName>
    </submittedName>
</protein>
<dbReference type="InterPro" id="IPR012337">
    <property type="entry name" value="RNaseH-like_sf"/>
</dbReference>
<sequence>MGAAERMRMALAIPNTFPFKLDARLTQESKEEIKEEPESYIVPDETKKEITRSLARMCAIDCIAFNTVNHQGFRGFIDLIMQLSFNWGRESVIKGHLYKPPTVDQVLPSHVTIARSVINQVDSLKGPFDAYILSNLMENGGAFSMDCTSKNFRYAGVAVHFIDNDWVYRNFLLDIHNLWGKDARSIRNDFNSTLNRHNLSENILKNVWIVTDEEAAMKAAFADCHRIDCNCHLCNTTAKRIVQPYKSPKFTLVMQLENYVSSEIETVDTTMKNAIHVINAVKFVIFFN</sequence>
<accession>A0A914DAS5</accession>
<dbReference type="WBParaSite" id="ACRNAN_scaffold215.g7159.t1">
    <property type="protein sequence ID" value="ACRNAN_scaffold215.g7159.t1"/>
    <property type="gene ID" value="ACRNAN_scaffold215.g7159"/>
</dbReference>
<dbReference type="SUPFAM" id="SSF53098">
    <property type="entry name" value="Ribonuclease H-like"/>
    <property type="match status" value="1"/>
</dbReference>
<name>A0A914DAS5_9BILA</name>
<keyword evidence="1" id="KW-1185">Reference proteome</keyword>
<dbReference type="Proteomes" id="UP000887540">
    <property type="component" value="Unplaced"/>
</dbReference>
<dbReference type="SUPFAM" id="SSF140996">
    <property type="entry name" value="Hermes dimerisation domain"/>
    <property type="match status" value="1"/>
</dbReference>
<dbReference type="Gene3D" id="1.10.10.1070">
    <property type="entry name" value="Zinc finger, BED domain-containing"/>
    <property type="match status" value="1"/>
</dbReference>
<evidence type="ECO:0000313" key="2">
    <source>
        <dbReference type="WBParaSite" id="ACRNAN_scaffold215.g7159.t1"/>
    </source>
</evidence>
<proteinExistence type="predicted"/>